<protein>
    <submittedName>
        <fullName evidence="2">Helix-turn-helix transcriptional regulator</fullName>
    </submittedName>
</protein>
<dbReference type="PROSITE" id="PS50943">
    <property type="entry name" value="HTH_CROC1"/>
    <property type="match status" value="1"/>
</dbReference>
<dbReference type="Proteomes" id="UP001596297">
    <property type="component" value="Unassembled WGS sequence"/>
</dbReference>
<evidence type="ECO:0000313" key="2">
    <source>
        <dbReference type="EMBL" id="MFC6592376.1"/>
    </source>
</evidence>
<feature type="domain" description="HTH cro/C1-type" evidence="1">
    <location>
        <begin position="9"/>
        <end position="63"/>
    </location>
</feature>
<evidence type="ECO:0000259" key="1">
    <source>
        <dbReference type="PROSITE" id="PS50943"/>
    </source>
</evidence>
<keyword evidence="3" id="KW-1185">Reference proteome</keyword>
<dbReference type="EMBL" id="JBHSWD010000001">
    <property type="protein sequence ID" value="MFC6592376.1"/>
    <property type="molecule type" value="Genomic_DNA"/>
</dbReference>
<organism evidence="2 3">
    <name type="scientific">Deinococcus lacus</name>
    <dbReference type="NCBI Taxonomy" id="392561"/>
    <lineage>
        <taxon>Bacteria</taxon>
        <taxon>Thermotogati</taxon>
        <taxon>Deinococcota</taxon>
        <taxon>Deinococci</taxon>
        <taxon>Deinococcales</taxon>
        <taxon>Deinococcaceae</taxon>
        <taxon>Deinococcus</taxon>
    </lineage>
</organism>
<dbReference type="Pfam" id="PF01381">
    <property type="entry name" value="HTH_3"/>
    <property type="match status" value="1"/>
</dbReference>
<dbReference type="Gene3D" id="1.10.260.40">
    <property type="entry name" value="lambda repressor-like DNA-binding domains"/>
    <property type="match status" value="1"/>
</dbReference>
<dbReference type="SMART" id="SM00530">
    <property type="entry name" value="HTH_XRE"/>
    <property type="match status" value="1"/>
</dbReference>
<dbReference type="InterPro" id="IPR010982">
    <property type="entry name" value="Lambda_DNA-bd_dom_sf"/>
</dbReference>
<evidence type="ECO:0000313" key="3">
    <source>
        <dbReference type="Proteomes" id="UP001596297"/>
    </source>
</evidence>
<dbReference type="SUPFAM" id="SSF47413">
    <property type="entry name" value="lambda repressor-like DNA-binding domains"/>
    <property type="match status" value="1"/>
</dbReference>
<accession>A0ABW1YDJ3</accession>
<proteinExistence type="predicted"/>
<gene>
    <name evidence="2" type="ORF">ACFP81_10490</name>
</gene>
<reference evidence="3" key="1">
    <citation type="journal article" date="2019" name="Int. J. Syst. Evol. Microbiol.">
        <title>The Global Catalogue of Microorganisms (GCM) 10K type strain sequencing project: providing services to taxonomists for standard genome sequencing and annotation.</title>
        <authorList>
            <consortium name="The Broad Institute Genomics Platform"/>
            <consortium name="The Broad Institute Genome Sequencing Center for Infectious Disease"/>
            <person name="Wu L."/>
            <person name="Ma J."/>
        </authorList>
    </citation>
    <scope>NUCLEOTIDE SEQUENCE [LARGE SCALE GENOMIC DNA]</scope>
    <source>
        <strain evidence="3">CGMCC 1.15772</strain>
    </source>
</reference>
<dbReference type="RefSeq" id="WP_380083401.1">
    <property type="nucleotide sequence ID" value="NZ_JBHSWD010000001.1"/>
</dbReference>
<dbReference type="CDD" id="cd00093">
    <property type="entry name" value="HTH_XRE"/>
    <property type="match status" value="1"/>
</dbReference>
<sequence length="69" mass="7722">MGETLGRRMAIARAAQKKTLQGVADEMDKAKSTISQWENDIYQPSLKDIARLASVLNVNQNWLAFGDKQ</sequence>
<name>A0ABW1YDJ3_9DEIO</name>
<comment type="caution">
    <text evidence="2">The sequence shown here is derived from an EMBL/GenBank/DDBJ whole genome shotgun (WGS) entry which is preliminary data.</text>
</comment>
<dbReference type="InterPro" id="IPR001387">
    <property type="entry name" value="Cro/C1-type_HTH"/>
</dbReference>